<keyword evidence="1" id="KW-0472">Membrane</keyword>
<accession>A0ABS2I221</accession>
<proteinExistence type="predicted"/>
<evidence type="ECO:0008006" key="4">
    <source>
        <dbReference type="Google" id="ProtNLM"/>
    </source>
</evidence>
<feature type="transmembrane region" description="Helical" evidence="1">
    <location>
        <begin position="251"/>
        <end position="271"/>
    </location>
</feature>
<sequence length="422" mass="43914">MGALESSAPTRTARHHFSRSAGSVLLILFAALLSLLAVVAVWANSIVRDADRYVATVGPLAGDPDVQKAVTNRVTAAVLAQIDVDAQVEELTDAASQRGVPPRVVELLGDLDGPIEIGLKQLVGSTVERVVTSSAFATVWENGNRAAHTALDKALTGKAGGAVSLENGQVALDVAPIVAQVKDQLVSAGFSPAAKIPGVHTDFVVFESQDVGKGKTFLRVLQILGGWLPVITLLVAAAGVYVAFDRRHALIGAALAVFVAMVVLGIALTVARDVYLDHLSPETSQAAAGAVYDALVKFLRAAVRALAAVALFTALGAFLTGPSRIAVLIRTACRRGIAALRDVAMSAGLHPGAVGRFVHRFKRWIGVAILVVAAAVLFTWAYPTTLVVIWTAVLTLAGFAIREFLDVGGAPDADARTGKAAH</sequence>
<keyword evidence="3" id="KW-1185">Reference proteome</keyword>
<dbReference type="EMBL" id="JAFEUF010000159">
    <property type="protein sequence ID" value="MBM7057017.1"/>
    <property type="molecule type" value="Genomic_DNA"/>
</dbReference>
<feature type="transmembrane region" description="Helical" evidence="1">
    <location>
        <begin position="364"/>
        <end position="382"/>
    </location>
</feature>
<evidence type="ECO:0000313" key="3">
    <source>
        <dbReference type="Proteomes" id="UP000712045"/>
    </source>
</evidence>
<gene>
    <name evidence="2" type="ORF">JS521_24875</name>
</gene>
<feature type="transmembrane region" description="Helical" evidence="1">
    <location>
        <begin position="301"/>
        <end position="320"/>
    </location>
</feature>
<dbReference type="RefSeq" id="WP_205085177.1">
    <property type="nucleotide sequence ID" value="NZ_JAFEUF010000159.1"/>
</dbReference>
<name>A0ABS2I221_9ACTN</name>
<keyword evidence="1" id="KW-1133">Transmembrane helix</keyword>
<feature type="transmembrane region" description="Helical" evidence="1">
    <location>
        <begin position="388"/>
        <end position="405"/>
    </location>
</feature>
<evidence type="ECO:0000313" key="2">
    <source>
        <dbReference type="EMBL" id="MBM7057017.1"/>
    </source>
</evidence>
<evidence type="ECO:0000256" key="1">
    <source>
        <dbReference type="SAM" id="Phobius"/>
    </source>
</evidence>
<comment type="caution">
    <text evidence="2">The sequence shown here is derived from an EMBL/GenBank/DDBJ whole genome shotgun (WGS) entry which is preliminary data.</text>
</comment>
<feature type="transmembrane region" description="Helical" evidence="1">
    <location>
        <begin position="224"/>
        <end position="244"/>
    </location>
</feature>
<organism evidence="2 3">
    <name type="scientific">Streptomyces durocortorensis</name>
    <dbReference type="NCBI Taxonomy" id="2811104"/>
    <lineage>
        <taxon>Bacteria</taxon>
        <taxon>Bacillati</taxon>
        <taxon>Actinomycetota</taxon>
        <taxon>Actinomycetes</taxon>
        <taxon>Kitasatosporales</taxon>
        <taxon>Streptomycetaceae</taxon>
        <taxon>Streptomyces</taxon>
    </lineage>
</organism>
<feature type="transmembrane region" description="Helical" evidence="1">
    <location>
        <begin position="21"/>
        <end position="43"/>
    </location>
</feature>
<dbReference type="Proteomes" id="UP000712045">
    <property type="component" value="Unassembled WGS sequence"/>
</dbReference>
<protein>
    <recommendedName>
        <fullName evidence="4">Integral membrane protein</fullName>
    </recommendedName>
</protein>
<keyword evidence="1" id="KW-0812">Transmembrane</keyword>
<reference evidence="2 3" key="1">
    <citation type="submission" date="2021-02" db="EMBL/GenBank/DDBJ databases">
        <title>Genome Streptomyces sp. RHZ10.</title>
        <authorList>
            <person name="Besaury L."/>
        </authorList>
    </citation>
    <scope>NUCLEOTIDE SEQUENCE [LARGE SCALE GENOMIC DNA]</scope>
    <source>
        <strain evidence="2 3">RHZ10</strain>
    </source>
</reference>